<sequence length="289" mass="32766">MTYTNPLNWVAMGDGYDALVSSDADLNLRVGIERRRTELGTWTVSVKLFNHPRFGADWSTELRADTYVRHTLLAHGFTEDQIATFEIPMDEPELLSTDTDLIDEGLGPEWREMSGWWVREYQGYRLEVDTWGERYKVRAISSPGAADEKTWTLAPTYENPVEAAGAGEDYVQRNPLTTGTDLIDEEPTPARGTVIDPDENIRLIQILAVHWETNHYGTRTMTVRAERGIRGLTVVAIEIPASVSAGESPSSQWTLVVRVDDWDAARETYTATATHMARIMRREYVRWSV</sequence>
<accession>D4P828</accession>
<name>D4P828_9CAUD</name>
<dbReference type="GeneID" id="18564164"/>
<protein>
    <submittedName>
        <fullName evidence="1">Gp53</fullName>
    </submittedName>
</protein>
<proteinExistence type="predicted"/>
<dbReference type="Proteomes" id="UP000001504">
    <property type="component" value="Segment"/>
</dbReference>
<evidence type="ECO:0000313" key="1">
    <source>
        <dbReference type="EMBL" id="ADD81158.1"/>
    </source>
</evidence>
<gene>
    <name evidence="1" type="ORF">ReqiPine5gene53</name>
</gene>
<reference evidence="1 2" key="1">
    <citation type="journal article" date="2011" name="Appl. Environ. Microbiol.">
        <title>Genomic and functional analyses of Rhodococcus equi phages ReqiPepy6, ReqiPoco6, ReqiPine5, and ReqiDocB7.</title>
        <authorList>
            <person name="Summer E.J."/>
            <person name="Liu M."/>
            <person name="Gill J.J."/>
            <person name="Grant M."/>
            <person name="Chan-Cortes T.N."/>
            <person name="Ferguson L."/>
            <person name="Janes C."/>
            <person name="Lange K."/>
            <person name="Bertoli M."/>
            <person name="Moore C."/>
            <person name="Orchard R.C."/>
            <person name="Cohen N."/>
            <person name="Young R."/>
        </authorList>
    </citation>
    <scope>NUCLEOTIDE SEQUENCE [LARGE SCALE GENOMIC DNA]</scope>
</reference>
<dbReference type="RefSeq" id="YP_009016234.1">
    <property type="nucleotide sequence ID" value="NC_023722.1"/>
</dbReference>
<organism evidence="1 2">
    <name type="scientific">Rhodococcus phage ReqiPine5</name>
    <dbReference type="NCBI Taxonomy" id="691963"/>
    <lineage>
        <taxon>Viruses</taxon>
        <taxon>Duplodnaviria</taxon>
        <taxon>Heunggongvirae</taxon>
        <taxon>Uroviricota</taxon>
        <taxon>Caudoviricetes</taxon>
        <taxon>Caudoviricetes incertae sedis</taxon>
        <taxon>Reqipinevirus</taxon>
        <taxon>Reqipinevirus reqipine5</taxon>
    </lineage>
</organism>
<dbReference type="EMBL" id="GU580943">
    <property type="protein sequence ID" value="ADD81158.1"/>
    <property type="molecule type" value="Genomic_DNA"/>
</dbReference>
<dbReference type="KEGG" id="vg:18564164"/>
<evidence type="ECO:0000313" key="2">
    <source>
        <dbReference type="Proteomes" id="UP000001504"/>
    </source>
</evidence>
<keyword evidence="2" id="KW-1185">Reference proteome</keyword>